<feature type="region of interest" description="Disordered" evidence="1">
    <location>
        <begin position="3532"/>
        <end position="3553"/>
    </location>
</feature>
<comment type="caution">
    <text evidence="2">The sequence shown here is derived from an EMBL/GenBank/DDBJ whole genome shotgun (WGS) entry which is preliminary data.</text>
</comment>
<feature type="region of interest" description="Disordered" evidence="1">
    <location>
        <begin position="1890"/>
        <end position="1928"/>
    </location>
</feature>
<evidence type="ECO:0000313" key="2">
    <source>
        <dbReference type="EMBL" id="CAF1325236.1"/>
    </source>
</evidence>
<reference evidence="2" key="1">
    <citation type="submission" date="2021-02" db="EMBL/GenBank/DDBJ databases">
        <authorList>
            <person name="Nowell W R."/>
        </authorList>
    </citation>
    <scope>NUCLEOTIDE SEQUENCE</scope>
</reference>
<organism evidence="2 3">
    <name type="scientific">Adineta steineri</name>
    <dbReference type="NCBI Taxonomy" id="433720"/>
    <lineage>
        <taxon>Eukaryota</taxon>
        <taxon>Metazoa</taxon>
        <taxon>Spiralia</taxon>
        <taxon>Gnathifera</taxon>
        <taxon>Rotifera</taxon>
        <taxon>Eurotatoria</taxon>
        <taxon>Bdelloidea</taxon>
        <taxon>Adinetida</taxon>
        <taxon>Adinetidae</taxon>
        <taxon>Adineta</taxon>
    </lineage>
</organism>
<dbReference type="EMBL" id="CAJNOM010000290">
    <property type="protein sequence ID" value="CAF1325236.1"/>
    <property type="molecule type" value="Genomic_DNA"/>
</dbReference>
<feature type="region of interest" description="Disordered" evidence="1">
    <location>
        <begin position="1982"/>
        <end position="2049"/>
    </location>
</feature>
<feature type="region of interest" description="Disordered" evidence="1">
    <location>
        <begin position="2116"/>
        <end position="2149"/>
    </location>
</feature>
<feature type="region of interest" description="Disordered" evidence="1">
    <location>
        <begin position="2353"/>
        <end position="2392"/>
    </location>
</feature>
<feature type="compositionally biased region" description="Basic and acidic residues" evidence="1">
    <location>
        <begin position="2762"/>
        <end position="2776"/>
    </location>
</feature>
<feature type="region of interest" description="Disordered" evidence="1">
    <location>
        <begin position="2469"/>
        <end position="2496"/>
    </location>
</feature>
<feature type="region of interest" description="Disordered" evidence="1">
    <location>
        <begin position="3171"/>
        <end position="3226"/>
    </location>
</feature>
<feature type="region of interest" description="Disordered" evidence="1">
    <location>
        <begin position="2851"/>
        <end position="2873"/>
    </location>
</feature>
<feature type="region of interest" description="Disordered" evidence="1">
    <location>
        <begin position="1672"/>
        <end position="1694"/>
    </location>
</feature>
<feature type="region of interest" description="Disordered" evidence="1">
    <location>
        <begin position="910"/>
        <end position="944"/>
    </location>
</feature>
<feature type="compositionally biased region" description="Low complexity" evidence="1">
    <location>
        <begin position="1441"/>
        <end position="1450"/>
    </location>
</feature>
<feature type="region of interest" description="Disordered" evidence="1">
    <location>
        <begin position="1396"/>
        <end position="1496"/>
    </location>
</feature>
<feature type="region of interest" description="Disordered" evidence="1">
    <location>
        <begin position="1747"/>
        <end position="1775"/>
    </location>
</feature>
<feature type="compositionally biased region" description="Low complexity" evidence="1">
    <location>
        <begin position="797"/>
        <end position="809"/>
    </location>
</feature>
<feature type="compositionally biased region" description="Polar residues" evidence="1">
    <location>
        <begin position="992"/>
        <end position="1009"/>
    </location>
</feature>
<feature type="region of interest" description="Disordered" evidence="1">
    <location>
        <begin position="3316"/>
        <end position="3344"/>
    </location>
</feature>
<feature type="compositionally biased region" description="Low complexity" evidence="1">
    <location>
        <begin position="3209"/>
        <end position="3219"/>
    </location>
</feature>
<keyword evidence="3" id="KW-1185">Reference proteome</keyword>
<feature type="compositionally biased region" description="Low complexity" evidence="1">
    <location>
        <begin position="916"/>
        <end position="929"/>
    </location>
</feature>
<dbReference type="Proteomes" id="UP000663832">
    <property type="component" value="Unassembled WGS sequence"/>
</dbReference>
<feature type="compositionally biased region" description="Polar residues" evidence="1">
    <location>
        <begin position="2181"/>
        <end position="2197"/>
    </location>
</feature>
<sequence>MLWSNYFPKYSMPHYRFQDYKPYYSTISRNAVSLSPYRKTHYLDTSDEEIIKEEIIEITYLDHYPTLLERWGDDTKTVTREEGEFKIEDYVEFEEIEPTITEDISYEIIYSGDIIQSTIETHHTRSESRNFRKIKKRRTKRKRTTKLFNLSDKNNSIIHTGDTISNLNQNLSGDTQRQQQLTDDTPTHEINHSDINDDRFVHIVKKTSQESTERNKDSLDKIKEQTNESHTSSFISTQKYDNHEQLISISKSSITQSNKDQTESQLDSIITKINQKIVSDEKKIDSIKTQPLNMHKIDDDIIKEELKLRSIDEENRSHNECNRQSLTPTEQAIAHSHNENFQSFLNSDISNSVKENNNLFTYKTKSNDSSIDITQKTKSIPMQSLSNMEEQFNSTRTEQTSIEPTTTINKLKANDDDDANVKLSSDSPVNIVRQIKDTTLPIHHASIEHTKQDVTNSTNNLLTKTFSSNEMKQEKNYEDKTNTNDFKHILPTSTTPVIHKDIKSSSNSFTNNIPTSSMQSDIVNTPINPKLTNLNADHDLINSINEPSYSTYEQTNIMNNIFKPPTSTSSSYFINTDRFIATESDYGDLYQDHYFPTNTIQDTLLDFISINDESLSEKQDLPDLNKIYYELKEQRYVATLTNDTDKQQTENDDNESFNLDTLSSISNLPFNGYRQVFGIYNEGTNTVDDSTSYISQNTHPDLNIRRQQQQHKTEISQTSLQPSINNDQYQSQQSDVAIHSTAARASSDEKTPVKKFSSTLSNKLINNAQSDDSIHGNDERITNDSYEQIRPTQIQSQLIPSSSPSYSNQHTVAPTESQRLLSTSPDEQHNQAQQSSLHQQLQIINDEYPWCSSYYTIIDAETNLDRFYNQLLVNEQSSISAAVNNQNEHLNTQNKKTQDDDNDDGFHIVQRRKRTSSSTTHDQSVSSSTMTTKSPVSPDIDLEPIIIHGNPNVSVPVLPIIEQTTDRGSKKQQKKKKKDKIDVILFDAPELTSSNMNKKTNDNLKSSTVQEEQQQQQENERLKYEDEKLCKESPAHPNEQQQKSYIKKLHTPIQSQHFSTSPDEQYNQAQQLQVINDDYSWYSSHYSIIDAESNLNRFYSQLNPPKEQSLTPLTANIKNNKTEDDGDDDEFHIVQRRKRIPSSTTHDKTLASSTLTTKLPLSPDIDLEPFILHGNPNVTVPIPPIIEQTTDRSSKKKQKKRKHEKTETILFDAPELLLSSMNKDTNNTLKTSTVKEEKQQENEIQYNASSVHPNKQQQESYIQKLPTPVESQHPVSAHQQLQVMNDDYSSYSSHYSMIDAETNLGRFYGQPLINEQSSVPTTTTSQNEDLNTQNNKTEDYGDDDGFYIVQRRKRIPSSTTHDQSLSLSTTITRPAVPRVSPDIDLRPTILHGNRGISVPIAPIMEQTTDKSSKKKQKKKKNDESDTILYDVPELTLSNMDTNTNNPTKSPTTKEEERKENERWMHEDEKQYKKSSVRYSNQNEVAPTESQRLLSTSPAEKYNQTQQQLQVMNDDYSWYSSHYSIIDAETNLDRFYSQLNPSKEQSSVATTVNNKNEDLIIQNNKQQDEDDDEFHIVQRRKRIPSSTTHDKTLASSTMTTKLPVSPDIDLEPFILHGNPNVSVPILPIIEQTTDRGSKKKQKKKKNDKSDTILYDAPELILSSINKDTNNTLKTSTVEKEESQSNSEPIDSGLRNDSFQLTTTQNLQDPVSTVILADRTVSDTSPNNELDLRYSLLLDHLDTIIQPILKSSPSETTENQSKSSKIESNTYSHQEKQESIYDRISSVKESLQHFIEDIRLTKANKEKEGEDATNTVAHQQAPIQTVLATNSSTVLTGTRSENTKVSTNVEEEEYATEKFLRSLESLKHTSKNKSIQKDRLSNIQNLQLISTTSTTDAARKPEKTHQSSVNDTQIQSQLIPSSSPSYSNQYKVTPTESQRLFSTSPDEKYNQTEQLQVMNDNYSWYSSHYSIIDAESNLNRFYSQLNPPKEQSSIPTTINNKNEDLNTQNNKTEDYGDDDGFYIVQRRKRIPSSTTHDKSSSSSSTLTNISPLSPDIDLEPFILHGNPAVTVPILPIIEQTTDRGSKKKQKKKKHVKIETILFDAPELILSDINKKANDTMQSSTAQEEKQEENEIQYEASSAHPNEPQQQESYIQKLHIPSGAPWYSSQYKVASTESDRLFPTQHSSTSPDEQHNQGQQQLQVMNDDYSWYSSHYSIIDAETNLDRFYSQLLVKEQSSVATTVNNKNEDLNIQNNKPQDDDDEFHIVQRRKRIPSSTTHDQSVPSSTMINISPLSPDIDLEPFILHGNPNISAPIPPITEQTTDRGSKKKQKKKKKDKIDVIVFDAPELILSDINKKTNDTMQSSTTKEEKQEENEIQYKEPSVHPNEQQQQESYIQKLHIPSGAPWYSSQYKVASTESDRLFSTQHSSASPNEQYNQTQPQLQVMNDDYSWYSSHYSIIDAESNLNRFYSQLNPPKEHSSTPPTANIKNNKTEDDSNDEFHIVQRRKRIPSSTTHDKTLASSTITTKSPLGPDIDLKPFILHGNPSVPVPIPLIAEQTTDRSSKKKQKKKKYDKSNAILYDAPELILSNMNKDISNTLQSQIALEENCEKNISVTKIPLLSETFNDEVKQIYEDSSILSSKLQQETQATSISYTTQMTNEADNKRNESKLLSAQDMSTSNAAQINTETMDHKLIEQQSIPESLRSLKNIMVKDGSTKVIVSPQDNEGFQLVTHSKRVHPETRREKTSSSPSTVTQQMLTTFAEIEKKTKKSKNDKQKIISSSSSDSLQTDRHSTEQETILQSSIPCSSITDSLNVLSETKLPSTTKTMVIDTKPSICLEENEDNEGFQVVHHHKHIKSTPRSEKTSVSSPTKNTSIQNISHDIDLKPAIIHGHQNSTSQSTLHTSTIVETLPNEKKQVPVKQQQQKKTKKQKSSFSTSLQSTSTSEGDSYKIPTKIKEETEKSQSTLDNHEQHLKDPTYTTSFDKNIKVNQVPVTEHSIKQIVNEYPVLPDNQIKTTDKQSLTNQVISSTTISTSNIGIERSTLIDDNHDNESKVVSSHKRTLSSATSTMLTISEEKSHKLENIKEDIQSSSTMDINSTPLSMEETRDRNANYTIQKVPEPIILAANTDETSSTDTTCDSVTSQMNESIPQTYISQDSLKSIVFTRTSEFHDKSNDLPTAEQIETSTSKTPAKRRKKKLRIKEKTDDENASTASASATSTKNNSHINNKSIVQKLNHAEQESKATNQSFNTSDISSVKQLKSQQIPVKNTSIPSSSSLKQTTEFSTLHSTHLNEEQYSQNETNNKLDLFLPEYMRQQLSTSQSSSSSIVQSKDERNIPSATTTTASDIIRKKKQRPSMLTKDHEAKSLLTNEFDINPHPDKQSNQEIVLTNDITIDEDDENIHDDDDEFIVQNFDDENKLTNNTPEQNIDNILTRGFYLWLHEGQALSQKNNKISSSTSKDLPNAMQQIVIQPTETDEDEDSWNTNEMIKSTYMIGIQSEKKIHMTNAYFINHPRSVSIPSWLIAQANDNTFRDDTKKSQSDDEDDSTKNTSYKKNSYKTDTEFSIMKKSNSNNVQQCLNKHFYHQFNKNNLRRINFDDWAHFLEHKTENNLSTSLEYFYTRTFDEDTLISESLPIEHSIKHEKYRYGDFLLSNNDVFVTESNIQHPTYKSKSPSDYFQHWPKQESISIQDNNDDDDEIFICHSKNGLSRRMKL</sequence>
<feature type="compositionally biased region" description="Basic residues" evidence="1">
    <location>
        <begin position="3190"/>
        <end position="3200"/>
    </location>
</feature>
<feature type="region of interest" description="Disordered" evidence="1">
    <location>
        <begin position="2726"/>
        <end position="2801"/>
    </location>
</feature>
<feature type="compositionally biased region" description="Polar residues" evidence="1">
    <location>
        <begin position="1476"/>
        <end position="1496"/>
    </location>
</feature>
<proteinExistence type="predicted"/>
<feature type="region of interest" description="Disordered" evidence="1">
    <location>
        <begin position="1316"/>
        <end position="1343"/>
    </location>
</feature>
<feature type="region of interest" description="Disordered" evidence="1">
    <location>
        <begin position="2175"/>
        <end position="2197"/>
    </location>
</feature>
<feature type="region of interest" description="Disordered" evidence="1">
    <location>
        <begin position="705"/>
        <end position="754"/>
    </location>
</feature>
<feature type="compositionally biased region" description="Low complexity" evidence="1">
    <location>
        <begin position="2932"/>
        <end position="2944"/>
    </location>
</feature>
<feature type="compositionally biased region" description="Low complexity" evidence="1">
    <location>
        <begin position="2038"/>
        <end position="2049"/>
    </location>
</feature>
<evidence type="ECO:0000313" key="3">
    <source>
        <dbReference type="Proteomes" id="UP000663832"/>
    </source>
</evidence>
<evidence type="ECO:0000256" key="1">
    <source>
        <dbReference type="SAM" id="MobiDB-lite"/>
    </source>
</evidence>
<feature type="region of interest" description="Disordered" evidence="1">
    <location>
        <begin position="2308"/>
        <end position="2335"/>
    </location>
</feature>
<accession>A0A815FLU3</accession>
<feature type="region of interest" description="Disordered" evidence="1">
    <location>
        <begin position="2908"/>
        <end position="2978"/>
    </location>
</feature>
<feature type="compositionally biased region" description="Polar residues" evidence="1">
    <location>
        <begin position="2746"/>
        <end position="2758"/>
    </location>
</feature>
<feature type="region of interest" description="Disordered" evidence="1">
    <location>
        <begin position="207"/>
        <end position="233"/>
    </location>
</feature>
<feature type="region of interest" description="Disordered" evidence="1">
    <location>
        <begin position="3259"/>
        <end position="3282"/>
    </location>
</feature>
<feature type="region of interest" description="Disordered" evidence="1">
    <location>
        <begin position="797"/>
        <end position="835"/>
    </location>
</feature>
<gene>
    <name evidence="2" type="ORF">QVE165_LOCUS32573</name>
</gene>
<feature type="compositionally biased region" description="Basic and acidic residues" evidence="1">
    <location>
        <begin position="2954"/>
        <end position="2975"/>
    </location>
</feature>
<feature type="compositionally biased region" description="Polar residues" evidence="1">
    <location>
        <begin position="1982"/>
        <end position="2008"/>
    </location>
</feature>
<feature type="compositionally biased region" description="Low complexity" evidence="1">
    <location>
        <begin position="3316"/>
        <end position="3329"/>
    </location>
</feature>
<feature type="compositionally biased region" description="Polar residues" evidence="1">
    <location>
        <begin position="1682"/>
        <end position="1694"/>
    </location>
</feature>
<feature type="compositionally biased region" description="Basic and acidic residues" evidence="1">
    <location>
        <begin position="2736"/>
        <end position="2745"/>
    </location>
</feature>
<feature type="compositionally biased region" description="Polar residues" evidence="1">
    <location>
        <begin position="715"/>
        <end position="735"/>
    </location>
</feature>
<protein>
    <submittedName>
        <fullName evidence="2">Uncharacterized protein</fullName>
    </submittedName>
</protein>
<feature type="compositionally biased region" description="Polar residues" evidence="1">
    <location>
        <begin position="2864"/>
        <end position="2873"/>
    </location>
</feature>
<feature type="region of interest" description="Disordered" evidence="1">
    <location>
        <begin position="173"/>
        <end position="193"/>
    </location>
</feature>
<feature type="compositionally biased region" description="Basic and acidic residues" evidence="1">
    <location>
        <begin position="1451"/>
        <end position="1471"/>
    </location>
</feature>
<dbReference type="OrthoDB" id="10071542at2759"/>
<feature type="compositionally biased region" description="Low complexity" evidence="1">
    <location>
        <begin position="174"/>
        <end position="184"/>
    </location>
</feature>
<feature type="compositionally biased region" description="Basic residues" evidence="1">
    <location>
        <begin position="2325"/>
        <end position="2334"/>
    </location>
</feature>
<name>A0A815FLU3_9BILA</name>
<feature type="region of interest" description="Disordered" evidence="1">
    <location>
        <begin position="1182"/>
        <end position="1205"/>
    </location>
</feature>
<feature type="compositionally biased region" description="Polar residues" evidence="1">
    <location>
        <begin position="1316"/>
        <end position="1335"/>
    </location>
</feature>
<feature type="compositionally biased region" description="Basic residues" evidence="1">
    <location>
        <begin position="1194"/>
        <end position="1203"/>
    </location>
</feature>
<feature type="compositionally biased region" description="Polar residues" evidence="1">
    <location>
        <begin position="2479"/>
        <end position="2488"/>
    </location>
</feature>
<feature type="compositionally biased region" description="Basic and acidic residues" evidence="1">
    <location>
        <begin position="207"/>
        <end position="227"/>
    </location>
</feature>
<feature type="compositionally biased region" description="Polar residues" evidence="1">
    <location>
        <begin position="1747"/>
        <end position="1770"/>
    </location>
</feature>
<feature type="compositionally biased region" description="Polar residues" evidence="1">
    <location>
        <begin position="2140"/>
        <end position="2149"/>
    </location>
</feature>
<feature type="compositionally biased region" description="Polar residues" evidence="1">
    <location>
        <begin position="810"/>
        <end position="825"/>
    </location>
</feature>
<feature type="compositionally biased region" description="Low complexity" evidence="1">
    <location>
        <begin position="1911"/>
        <end position="1928"/>
    </location>
</feature>
<feature type="region of interest" description="Disordered" evidence="1">
    <location>
        <begin position="992"/>
        <end position="1021"/>
    </location>
</feature>